<evidence type="ECO:0000313" key="1">
    <source>
        <dbReference type="EMBL" id="GLK48649.1"/>
    </source>
</evidence>
<proteinExistence type="predicted"/>
<accession>A0ABQ5T794</accession>
<name>A0ABQ5T794_9CAUL</name>
<comment type="caution">
    <text evidence="1">The sequence shown here is derived from an EMBL/GenBank/DDBJ whole genome shotgun (WGS) entry which is preliminary data.</text>
</comment>
<gene>
    <name evidence="1" type="ORF">GCM10017620_16220</name>
</gene>
<protein>
    <submittedName>
        <fullName evidence="1">Uncharacterized protein</fullName>
    </submittedName>
</protein>
<dbReference type="Proteomes" id="UP001143509">
    <property type="component" value="Unassembled WGS sequence"/>
</dbReference>
<dbReference type="RefSeq" id="WP_271164866.1">
    <property type="nucleotide sequence ID" value="NZ_BSFD01000003.1"/>
</dbReference>
<reference evidence="1" key="2">
    <citation type="submission" date="2023-01" db="EMBL/GenBank/DDBJ databases">
        <authorList>
            <person name="Sun Q."/>
            <person name="Evtushenko L."/>
        </authorList>
    </citation>
    <scope>NUCLEOTIDE SEQUENCE</scope>
    <source>
        <strain evidence="1">VKM B-1499</strain>
    </source>
</reference>
<evidence type="ECO:0000313" key="2">
    <source>
        <dbReference type="Proteomes" id="UP001143509"/>
    </source>
</evidence>
<organism evidence="1 2">
    <name type="scientific">Brevundimonas intermedia</name>
    <dbReference type="NCBI Taxonomy" id="74315"/>
    <lineage>
        <taxon>Bacteria</taxon>
        <taxon>Pseudomonadati</taxon>
        <taxon>Pseudomonadota</taxon>
        <taxon>Alphaproteobacteria</taxon>
        <taxon>Caulobacterales</taxon>
        <taxon>Caulobacteraceae</taxon>
        <taxon>Brevundimonas</taxon>
    </lineage>
</organism>
<reference evidence="1" key="1">
    <citation type="journal article" date="2014" name="Int. J. Syst. Evol. Microbiol.">
        <title>Complete genome of a new Firmicutes species belonging to the dominant human colonic microbiota ('Ruminococcus bicirculans') reveals two chromosomes and a selective capacity to utilize plant glucans.</title>
        <authorList>
            <consortium name="NISC Comparative Sequencing Program"/>
            <person name="Wegmann U."/>
            <person name="Louis P."/>
            <person name="Goesmann A."/>
            <person name="Henrissat B."/>
            <person name="Duncan S.H."/>
            <person name="Flint H.J."/>
        </authorList>
    </citation>
    <scope>NUCLEOTIDE SEQUENCE</scope>
    <source>
        <strain evidence="1">VKM B-1499</strain>
    </source>
</reference>
<dbReference type="EMBL" id="BSFD01000003">
    <property type="protein sequence ID" value="GLK48649.1"/>
    <property type="molecule type" value="Genomic_DNA"/>
</dbReference>
<keyword evidence="2" id="KW-1185">Reference proteome</keyword>
<sequence>MSALQYRRLESDEADQTYVLAHIGNPRLTLDSWRARVDAPPASGGVLAAVANECVRAILAYSISTTPSGERQFMVDTLVAFDLLRPEKLIEPLVAAACDLARRGCSSIGLSSPLDAPGYEAVMRQIADAAVLHRVI</sequence>